<sequence length="273" mass="29651">MVAMLRQLPGGFPGAHGRRRSYAFRRANGALEMALADAVDEADDTPDAVSRALLASLAELAGEPPTRAAVDALCVADRQFLMRALDSHLGHQGGWFDATCTQCATPFDFRLDATQLPVKPAGEHFPLAHLRLGEQPLTLRVPTGADQIRVLREPAESRREALLRSLEVVDPKSGSALPAQLSRELYEHCETALEAEAPELACTVSATCPECGQANAVGIDPYGALARTPAGLLAEVHRLAWHYHWSEAEILALPRHRRQQYLRLIDAARGMTG</sequence>
<evidence type="ECO:0000313" key="2">
    <source>
        <dbReference type="Proteomes" id="UP000697998"/>
    </source>
</evidence>
<dbReference type="Proteomes" id="UP000697998">
    <property type="component" value="Unassembled WGS sequence"/>
</dbReference>
<evidence type="ECO:0008006" key="3">
    <source>
        <dbReference type="Google" id="ProtNLM"/>
    </source>
</evidence>
<accession>A0A935UJ59</accession>
<evidence type="ECO:0000313" key="1">
    <source>
        <dbReference type="EMBL" id="MBK7677303.1"/>
    </source>
</evidence>
<organism evidence="1 2">
    <name type="scientific">Candidatus Accumulibacter proximus</name>
    <dbReference type="NCBI Taxonomy" id="2954385"/>
    <lineage>
        <taxon>Bacteria</taxon>
        <taxon>Pseudomonadati</taxon>
        <taxon>Pseudomonadota</taxon>
        <taxon>Betaproteobacteria</taxon>
        <taxon>Candidatus Accumulibacter</taxon>
    </lineage>
</organism>
<comment type="caution">
    <text evidence="1">The sequence shown here is derived from an EMBL/GenBank/DDBJ whole genome shotgun (WGS) entry which is preliminary data.</text>
</comment>
<dbReference type="AlphaFoldDB" id="A0A935UJ59"/>
<dbReference type="EMBL" id="JADJMH010000034">
    <property type="protein sequence ID" value="MBK7677303.1"/>
    <property type="molecule type" value="Genomic_DNA"/>
</dbReference>
<gene>
    <name evidence="1" type="ORF">IPJ27_22495</name>
</gene>
<proteinExistence type="predicted"/>
<name>A0A935UJ59_9PROT</name>
<protein>
    <recommendedName>
        <fullName evidence="3">Phage baseplate protein</fullName>
    </recommendedName>
</protein>
<reference evidence="1 2" key="1">
    <citation type="submission" date="2020-10" db="EMBL/GenBank/DDBJ databases">
        <title>Connecting structure to function with the recovery of over 1000 high-quality activated sludge metagenome-assembled genomes encoding full-length rRNA genes using long-read sequencing.</title>
        <authorList>
            <person name="Singleton C.M."/>
            <person name="Petriglieri F."/>
            <person name="Kristensen J.M."/>
            <person name="Kirkegaard R.H."/>
            <person name="Michaelsen T.Y."/>
            <person name="Andersen M.H."/>
            <person name="Karst S.M."/>
            <person name="Dueholm M.S."/>
            <person name="Nielsen P.H."/>
            <person name="Albertsen M."/>
        </authorList>
    </citation>
    <scope>NUCLEOTIDE SEQUENCE [LARGE SCALE GENOMIC DNA]</scope>
    <source>
        <strain evidence="1">EsbW_18-Q3-R4-48_BATAC.285</strain>
    </source>
</reference>